<sequence length="238" mass="26887">MTSEGSAIVSRFHGHGDDRTKSVNVVRSRIFQDEIARRLKGNKGLQIVSVRAGFDSRPYRLAGGRWVDIDGPDVIAHKNACLPEEACGNPLRRIAADIARGELPAALRECDPGANTLVVIEGVLMYLEIARVTELLQQLQDAFPAHMLICELLDRTFVNRYMTKSTREQTEALGARFTLLEDRPEQLFFDSGYKRCGEPISVVERARDFHAIFIPGFLFKTVLRSMRDGYRVHTFQYS</sequence>
<dbReference type="GO" id="GO:0008168">
    <property type="term" value="F:methyltransferase activity"/>
    <property type="evidence" value="ECO:0007669"/>
    <property type="project" value="UniProtKB-KW"/>
</dbReference>
<dbReference type="InterPro" id="IPR029063">
    <property type="entry name" value="SAM-dependent_MTases_sf"/>
</dbReference>
<keyword evidence="4" id="KW-1185">Reference proteome</keyword>
<dbReference type="EMBL" id="FUEZ01000003">
    <property type="protein sequence ID" value="SPM38982.1"/>
    <property type="molecule type" value="Genomic_DNA"/>
</dbReference>
<name>A0A2U3P5E5_9MYCO</name>
<proteinExistence type="predicted"/>
<keyword evidence="2" id="KW-0808">Transferase</keyword>
<keyword evidence="1" id="KW-0489">Methyltransferase</keyword>
<dbReference type="PANTHER" id="PTHR43619:SF2">
    <property type="entry name" value="S-ADENOSYL-L-METHIONINE-DEPENDENT METHYLTRANSFERASES SUPERFAMILY PROTEIN"/>
    <property type="match status" value="1"/>
</dbReference>
<dbReference type="Proteomes" id="UP000240424">
    <property type="component" value="Unassembled WGS sequence"/>
</dbReference>
<evidence type="ECO:0000313" key="3">
    <source>
        <dbReference type="EMBL" id="SPM38982.1"/>
    </source>
</evidence>
<dbReference type="GO" id="GO:0032259">
    <property type="term" value="P:methylation"/>
    <property type="evidence" value="ECO:0007669"/>
    <property type="project" value="UniProtKB-KW"/>
</dbReference>
<dbReference type="AlphaFoldDB" id="A0A2U3P5E5"/>
<accession>A0A2U3P5E5</accession>
<dbReference type="Pfam" id="PF04072">
    <property type="entry name" value="LCM"/>
    <property type="match status" value="1"/>
</dbReference>
<evidence type="ECO:0000256" key="2">
    <source>
        <dbReference type="ARBA" id="ARBA00022679"/>
    </source>
</evidence>
<dbReference type="InterPro" id="IPR007213">
    <property type="entry name" value="Ppm1/Ppm2/Tcmp"/>
</dbReference>
<evidence type="ECO:0000256" key="1">
    <source>
        <dbReference type="ARBA" id="ARBA00022603"/>
    </source>
</evidence>
<organism evidence="3 4">
    <name type="scientific">Mycobacterium numidiamassiliense</name>
    <dbReference type="NCBI Taxonomy" id="1841861"/>
    <lineage>
        <taxon>Bacteria</taxon>
        <taxon>Bacillati</taxon>
        <taxon>Actinomycetota</taxon>
        <taxon>Actinomycetes</taxon>
        <taxon>Mycobacteriales</taxon>
        <taxon>Mycobacteriaceae</taxon>
        <taxon>Mycobacterium</taxon>
    </lineage>
</organism>
<dbReference type="PANTHER" id="PTHR43619">
    <property type="entry name" value="S-ADENOSYL-L-METHIONINE-DEPENDENT METHYLTRANSFERASE YKTD-RELATED"/>
    <property type="match status" value="1"/>
</dbReference>
<gene>
    <name evidence="3" type="ORF">MNAB215_1163</name>
</gene>
<dbReference type="SUPFAM" id="SSF53335">
    <property type="entry name" value="S-adenosyl-L-methionine-dependent methyltransferases"/>
    <property type="match status" value="1"/>
</dbReference>
<protein>
    <recommendedName>
        <fullName evidence="5">Class I SAM-dependent methyltransferase</fullName>
    </recommendedName>
</protein>
<reference evidence="3 4" key="1">
    <citation type="submission" date="2017-01" db="EMBL/GenBank/DDBJ databases">
        <authorList>
            <consortium name="Urmite Genomes"/>
        </authorList>
    </citation>
    <scope>NUCLEOTIDE SEQUENCE [LARGE SCALE GENOMIC DNA]</scope>
    <source>
        <strain evidence="3 4">AB215</strain>
    </source>
</reference>
<evidence type="ECO:0000313" key="4">
    <source>
        <dbReference type="Proteomes" id="UP000240424"/>
    </source>
</evidence>
<dbReference type="STRING" id="1841861.GCA_900157365_05366"/>
<dbReference type="Gene3D" id="3.40.50.150">
    <property type="entry name" value="Vaccinia Virus protein VP39"/>
    <property type="match status" value="1"/>
</dbReference>
<evidence type="ECO:0008006" key="5">
    <source>
        <dbReference type="Google" id="ProtNLM"/>
    </source>
</evidence>